<evidence type="ECO:0000256" key="1">
    <source>
        <dbReference type="SAM" id="MobiDB-lite"/>
    </source>
</evidence>
<evidence type="ECO:0000313" key="2">
    <source>
        <dbReference type="EMBL" id="KAK7056480.1"/>
    </source>
</evidence>
<dbReference type="InterPro" id="IPR032675">
    <property type="entry name" value="LRR_dom_sf"/>
</dbReference>
<name>A0AAW0E118_9AGAR</name>
<comment type="caution">
    <text evidence="2">The sequence shown here is derived from an EMBL/GenBank/DDBJ whole genome shotgun (WGS) entry which is preliminary data.</text>
</comment>
<organism evidence="2 3">
    <name type="scientific">Paramarasmius palmivorus</name>
    <dbReference type="NCBI Taxonomy" id="297713"/>
    <lineage>
        <taxon>Eukaryota</taxon>
        <taxon>Fungi</taxon>
        <taxon>Dikarya</taxon>
        <taxon>Basidiomycota</taxon>
        <taxon>Agaricomycotina</taxon>
        <taxon>Agaricomycetes</taxon>
        <taxon>Agaricomycetidae</taxon>
        <taxon>Agaricales</taxon>
        <taxon>Marasmiineae</taxon>
        <taxon>Marasmiaceae</taxon>
        <taxon>Paramarasmius</taxon>
    </lineage>
</organism>
<gene>
    <name evidence="2" type="ORF">VNI00_003035</name>
</gene>
<dbReference type="SUPFAM" id="SSF52047">
    <property type="entry name" value="RNI-like"/>
    <property type="match status" value="1"/>
</dbReference>
<sequence length="516" mass="58635">MDTGTRIPTKTTIPSAVTDDVVSSPSPTTVIRVQNDKERGRASPQATSSLVDAETFQRDLYPARNLPNDILRQIVLEWCHLESKNELRGRFVDCLNTSQPHWRCAQVSRSWRQAAFSCTHLWTSIGIQIPAVTAPESKKIAMVHNLTSLLRWTGSLPLAVEVRSYHHFNPDHRLFSVIRSHSSRWKTLRLSFYFAFSGIDKWESIILSMNGRVPLLRSLHLDFQSRRPRFVLEAFNAPNLTEVIVDGVDDSLHFTINIPWNQITVFGAHSGIVHLHKMSSLVHYYDANFVCPTGPQIDLSHMESMVLVCQWPFRVVDLERLQMSDRFTELHLYKTETNPDGSLESLAPFLLRWGSSLQTLCLDSTTIAEPLLVRVLEHLKSLRSLTLNYRQTAKSNLLLALANTQFLPQLYKLSLLGFPLFRGAEIVGVLSARLLHNRGTLRKLGIPSGYVKIFDKDLDRFRACGLQIKGTGDKGTESGCTEITQYYQRILVGCDSVNRDDDWSSRLNVYLATRIY</sequence>
<reference evidence="2 3" key="1">
    <citation type="submission" date="2024-01" db="EMBL/GenBank/DDBJ databases">
        <title>A draft genome for a cacao thread blight-causing isolate of Paramarasmius palmivorus.</title>
        <authorList>
            <person name="Baruah I.K."/>
            <person name="Bukari Y."/>
            <person name="Amoako-Attah I."/>
            <person name="Meinhardt L.W."/>
            <person name="Bailey B.A."/>
            <person name="Cohen S.P."/>
        </authorList>
    </citation>
    <scope>NUCLEOTIDE SEQUENCE [LARGE SCALE GENOMIC DNA]</scope>
    <source>
        <strain evidence="2 3">GH-12</strain>
    </source>
</reference>
<dbReference type="Gene3D" id="3.80.10.10">
    <property type="entry name" value="Ribonuclease Inhibitor"/>
    <property type="match status" value="1"/>
</dbReference>
<dbReference type="AlphaFoldDB" id="A0AAW0E118"/>
<accession>A0AAW0E118</accession>
<evidence type="ECO:0000313" key="3">
    <source>
        <dbReference type="Proteomes" id="UP001383192"/>
    </source>
</evidence>
<dbReference type="Proteomes" id="UP001383192">
    <property type="component" value="Unassembled WGS sequence"/>
</dbReference>
<feature type="region of interest" description="Disordered" evidence="1">
    <location>
        <begin position="1"/>
        <end position="27"/>
    </location>
</feature>
<protein>
    <recommendedName>
        <fullName evidence="4">F-box domain-containing protein</fullName>
    </recommendedName>
</protein>
<proteinExistence type="predicted"/>
<keyword evidence="3" id="KW-1185">Reference proteome</keyword>
<evidence type="ECO:0008006" key="4">
    <source>
        <dbReference type="Google" id="ProtNLM"/>
    </source>
</evidence>
<dbReference type="EMBL" id="JAYKXP010000007">
    <property type="protein sequence ID" value="KAK7056480.1"/>
    <property type="molecule type" value="Genomic_DNA"/>
</dbReference>